<name>D4ZAZ9_SHEVD</name>
<dbReference type="KEGG" id="svo:SVI_3223"/>
<keyword evidence="3" id="KW-1185">Reference proteome</keyword>
<dbReference type="AlphaFoldDB" id="D4ZAZ9"/>
<feature type="transmembrane region" description="Helical" evidence="1">
    <location>
        <begin position="230"/>
        <end position="248"/>
    </location>
</feature>
<feature type="transmembrane region" description="Helical" evidence="1">
    <location>
        <begin position="161"/>
        <end position="181"/>
    </location>
</feature>
<accession>D4ZAZ9</accession>
<feature type="transmembrane region" description="Helical" evidence="1">
    <location>
        <begin position="72"/>
        <end position="94"/>
    </location>
</feature>
<dbReference type="eggNOG" id="COG3213">
    <property type="taxonomic scope" value="Bacteria"/>
</dbReference>
<dbReference type="EMBL" id="AP011177">
    <property type="protein sequence ID" value="BAJ03194.1"/>
    <property type="molecule type" value="Genomic_DNA"/>
</dbReference>
<feature type="transmembrane region" description="Helical" evidence="1">
    <location>
        <begin position="196"/>
        <end position="218"/>
    </location>
</feature>
<proteinExistence type="predicted"/>
<keyword evidence="1" id="KW-0472">Membrane</keyword>
<reference evidence="3" key="1">
    <citation type="journal article" date="2010" name="Mol. Biosyst.">
        <title>Complete genome sequence and comparative analysis of Shewanella violacea, a psychrophilic and piezophilic bacterium from deep sea floor sediments.</title>
        <authorList>
            <person name="Aono E."/>
            <person name="Baba T."/>
            <person name="Ara T."/>
            <person name="Nishi T."/>
            <person name="Nakamichi T."/>
            <person name="Inamoto E."/>
            <person name="Toyonaga H."/>
            <person name="Hasegawa M."/>
            <person name="Takai Y."/>
            <person name="Okumura Y."/>
            <person name="Baba M."/>
            <person name="Tomita M."/>
            <person name="Kato C."/>
            <person name="Oshima T."/>
            <person name="Nakasone K."/>
            <person name="Mori H."/>
        </authorList>
    </citation>
    <scope>NUCLEOTIDE SEQUENCE [LARGE SCALE GENOMIC DNA]</scope>
    <source>
        <strain evidence="3">JCM 10179 / CIP 106290 / LMG 19151 / DSS12</strain>
    </source>
</reference>
<keyword evidence="1" id="KW-0812">Transmembrane</keyword>
<evidence type="ECO:0000256" key="1">
    <source>
        <dbReference type="SAM" id="Phobius"/>
    </source>
</evidence>
<dbReference type="HOGENOM" id="CLU_041785_2_0_6"/>
<evidence type="ECO:0000313" key="3">
    <source>
        <dbReference type="Proteomes" id="UP000002350"/>
    </source>
</evidence>
<dbReference type="Pfam" id="PF05940">
    <property type="entry name" value="NnrS"/>
    <property type="match status" value="1"/>
</dbReference>
<dbReference type="InterPro" id="IPR010266">
    <property type="entry name" value="NnrS"/>
</dbReference>
<evidence type="ECO:0000313" key="2">
    <source>
        <dbReference type="EMBL" id="BAJ03194.1"/>
    </source>
</evidence>
<keyword evidence="1" id="KW-1133">Transmembrane helix</keyword>
<gene>
    <name evidence="2" type="ordered locus">SVI_3223</name>
</gene>
<feature type="transmembrane region" description="Helical" evidence="1">
    <location>
        <begin position="378"/>
        <end position="398"/>
    </location>
</feature>
<feature type="transmembrane region" description="Helical" evidence="1">
    <location>
        <begin position="316"/>
        <end position="337"/>
    </location>
</feature>
<protein>
    <recommendedName>
        <fullName evidence="4">NnrS protein</fullName>
    </recommendedName>
</protein>
<feature type="transmembrane region" description="Helical" evidence="1">
    <location>
        <begin position="130"/>
        <end position="149"/>
    </location>
</feature>
<sequence length="411" mass="46752">MLFFGVTLMLNIDDPAVTDKIPAIWRLAFRPFFLGGAVLAALYIPLWLVTWFMPQYSLFQTQVWSKVVPLWWHPHEMLFGFAMAIVAGFLLTAVKNWTNQPGLSGIGLAVTFFCWLTARVLLLLPFDIPLLVPALFDSLFLGLTALKLWTSVYKVKQWHNIGFPIMLFLALCINLLSYYALSERDFTLSNHIWQAMIWWMALLITIVGGRVIPFFTAIRIKQEKREAIPLLEKALILVMLLLVIQAIGQFLPMAVEQGLLVVAGVLHLARWARWYPHKTLKEPMLWSLHISYMLLPVTLLALAWNIDNLMVYRNLLHLFAIGTLAGVCLSMISRVSLGHTGRNIYAGPKMSLAFASIALAALFRALMPTLMPDYYQTWLWISGGFWFIAFGLFVWHYVPVLSSPRVDGRPG</sequence>
<feature type="transmembrane region" description="Helical" evidence="1">
    <location>
        <begin position="106"/>
        <end position="124"/>
    </location>
</feature>
<feature type="transmembrane region" description="Helical" evidence="1">
    <location>
        <begin position="32"/>
        <end position="52"/>
    </location>
</feature>
<dbReference type="Proteomes" id="UP000002350">
    <property type="component" value="Chromosome"/>
</dbReference>
<feature type="transmembrane region" description="Helical" evidence="1">
    <location>
        <begin position="254"/>
        <end position="272"/>
    </location>
</feature>
<feature type="transmembrane region" description="Helical" evidence="1">
    <location>
        <begin position="349"/>
        <end position="366"/>
    </location>
</feature>
<organism evidence="2 3">
    <name type="scientific">Shewanella violacea (strain JCM 10179 / CIP 106290 / LMG 19151 / DSS12)</name>
    <dbReference type="NCBI Taxonomy" id="637905"/>
    <lineage>
        <taxon>Bacteria</taxon>
        <taxon>Pseudomonadati</taxon>
        <taxon>Pseudomonadota</taxon>
        <taxon>Gammaproteobacteria</taxon>
        <taxon>Alteromonadales</taxon>
        <taxon>Shewanellaceae</taxon>
        <taxon>Shewanella</taxon>
    </lineage>
</organism>
<evidence type="ECO:0008006" key="4">
    <source>
        <dbReference type="Google" id="ProtNLM"/>
    </source>
</evidence>
<dbReference type="STRING" id="637905.SVI_3223"/>
<feature type="transmembrane region" description="Helical" evidence="1">
    <location>
        <begin position="284"/>
        <end position="304"/>
    </location>
</feature>